<gene>
    <name evidence="3" type="ORF">DCW38_02550</name>
</gene>
<comment type="caution">
    <text evidence="3">The sequence shown here is derived from an EMBL/GenBank/DDBJ whole genome shotgun (WGS) entry which is preliminary data.</text>
</comment>
<evidence type="ECO:0000259" key="2">
    <source>
        <dbReference type="Pfam" id="PF18962"/>
    </source>
</evidence>
<dbReference type="AlphaFoldDB" id="A0A350H927"/>
<reference evidence="3 4" key="1">
    <citation type="journal article" date="2018" name="Nat. Biotechnol.">
        <title>A standardized bacterial taxonomy based on genome phylogeny substantially revises the tree of life.</title>
        <authorList>
            <person name="Parks D.H."/>
            <person name="Chuvochina M."/>
            <person name="Waite D.W."/>
            <person name="Rinke C."/>
            <person name="Skarshewski A."/>
            <person name="Chaumeil P.A."/>
            <person name="Hugenholtz P."/>
        </authorList>
    </citation>
    <scope>NUCLEOTIDE SEQUENCE [LARGE SCALE GENOMIC DNA]</scope>
    <source>
        <strain evidence="3">UBA9956</strain>
    </source>
</reference>
<evidence type="ECO:0000256" key="1">
    <source>
        <dbReference type="SAM" id="SignalP"/>
    </source>
</evidence>
<dbReference type="Pfam" id="PF18962">
    <property type="entry name" value="Por_Secre_tail"/>
    <property type="match status" value="1"/>
</dbReference>
<evidence type="ECO:0000313" key="3">
    <source>
        <dbReference type="EMBL" id="HAV92043.1"/>
    </source>
</evidence>
<feature type="chain" id="PRO_5016790243" description="Secretion system C-terminal sorting domain-containing protein" evidence="1">
    <location>
        <begin position="22"/>
        <end position="737"/>
    </location>
</feature>
<sequence length="737" mass="82494">MNLRGFYSLILIIAFCFSLGAEENSDIKKLTPDFFKDNLKKSNLTEKKDSIEKFLHPVKTIEQNNFEQRKYDFYDSLILFKMADNNKSVMTKILKKWNSLNISSPSLNAVMVDSYEPNDTFSQATTIIIGDTMESLDIDPMGDVDFFKFDAVAGDTITIGIIASTEGSSLDSYIYLYGTDQSTLLVSNDDYYSYDSRILYYVISTTGTYYIKVRDYSNGGGADYWYSLFVIYDTPPITGTITGRVLDYNLNPVSNVDLDIFDVDNGDYIWPNGGTTDANGYYYFDGVPEGNYKIVTDDYSYGLLNEWYDNKASFDDADIVTVIGYDTTENIDFELSKGGVITGQIYSETDSQLISSDFLVIAFDTYGNPVREAWTNTSTYMIDGLPQGNIRICIEDYNSNYGSEWYKDKTDLESADNVAVSLNDTVRGIDFYLSTSGILKGRVVNEEGEACFAVVIAFDDFGEIVGDTLTNDSGYYQISGFFDETYKLFALPTDSNGWNLDTAYSYEWYNDCYFWDDATGIFVSAGDTVEDIDFVLNSIGVVDGYVMDESFSPVDSVEVLGVTDLSPVYNMIAFYGALSDSNGYYRMPASASYYKFVAFSNYYNEQWFYLENDYYDARELYLAPGAALRNVNFILVSNGVLADKKQFTGASQFNAIVSSSVISGDISVMVYSSLASTEGISVSLVDITGREVYSSKFSMNSNSKIITLPTKNSPSGVYFLRVSHNGKEFTSKVSILK</sequence>
<dbReference type="SUPFAM" id="SSF89260">
    <property type="entry name" value="Collagen-binding domain"/>
    <property type="match status" value="1"/>
</dbReference>
<proteinExistence type="predicted"/>
<dbReference type="Gene3D" id="2.60.40.10">
    <property type="entry name" value="Immunoglobulins"/>
    <property type="match status" value="1"/>
</dbReference>
<dbReference type="Proteomes" id="UP000264062">
    <property type="component" value="Unassembled WGS sequence"/>
</dbReference>
<dbReference type="InterPro" id="IPR026444">
    <property type="entry name" value="Secre_tail"/>
</dbReference>
<feature type="signal peptide" evidence="1">
    <location>
        <begin position="1"/>
        <end position="21"/>
    </location>
</feature>
<name>A0A350H927_UNCW3</name>
<dbReference type="NCBIfam" id="TIGR04183">
    <property type="entry name" value="Por_Secre_tail"/>
    <property type="match status" value="1"/>
</dbReference>
<evidence type="ECO:0000313" key="4">
    <source>
        <dbReference type="Proteomes" id="UP000264062"/>
    </source>
</evidence>
<dbReference type="InterPro" id="IPR013783">
    <property type="entry name" value="Ig-like_fold"/>
</dbReference>
<accession>A0A350H927</accession>
<feature type="domain" description="Secretion system C-terminal sorting" evidence="2">
    <location>
        <begin position="676"/>
        <end position="735"/>
    </location>
</feature>
<dbReference type="SUPFAM" id="SSF49478">
    <property type="entry name" value="Cna protein B-type domain"/>
    <property type="match status" value="1"/>
</dbReference>
<protein>
    <recommendedName>
        <fullName evidence="2">Secretion system C-terminal sorting domain-containing protein</fullName>
    </recommendedName>
</protein>
<dbReference type="EMBL" id="DMZY01000079">
    <property type="protein sequence ID" value="HAV92043.1"/>
    <property type="molecule type" value="Genomic_DNA"/>
</dbReference>
<organism evidence="3 4">
    <name type="scientific">candidate division WOR-3 bacterium</name>
    <dbReference type="NCBI Taxonomy" id="2052148"/>
    <lineage>
        <taxon>Bacteria</taxon>
        <taxon>Bacteria division WOR-3</taxon>
    </lineage>
</organism>
<dbReference type="Gene3D" id="2.60.120.380">
    <property type="match status" value="1"/>
</dbReference>
<keyword evidence="1" id="KW-0732">Signal</keyword>
<dbReference type="Pfam" id="PF13620">
    <property type="entry name" value="CarboxypepD_reg"/>
    <property type="match status" value="1"/>
</dbReference>